<dbReference type="PANTHER" id="PTHR47784:SF5">
    <property type="entry name" value="STEROL UPTAKE CONTROL PROTEIN 2"/>
    <property type="match status" value="1"/>
</dbReference>
<dbReference type="PROSITE" id="PS50048">
    <property type="entry name" value="ZN2_CY6_FUNGAL_2"/>
    <property type="match status" value="1"/>
</dbReference>
<dbReference type="PROSITE" id="PS00463">
    <property type="entry name" value="ZN2_CY6_FUNGAL_1"/>
    <property type="match status" value="1"/>
</dbReference>
<dbReference type="CDD" id="cd00067">
    <property type="entry name" value="GAL4"/>
    <property type="match status" value="1"/>
</dbReference>
<gene>
    <name evidence="4" type="ORF">B0T22DRAFT_257375</name>
</gene>
<comment type="caution">
    <text evidence="4">The sequence shown here is derived from an EMBL/GenBank/DDBJ whole genome shotgun (WGS) entry which is preliminary data.</text>
</comment>
<name>A0AAE1C943_9PEZI</name>
<feature type="region of interest" description="Disordered" evidence="2">
    <location>
        <begin position="76"/>
        <end position="119"/>
    </location>
</feature>
<evidence type="ECO:0000313" key="5">
    <source>
        <dbReference type="Proteomes" id="UP001270362"/>
    </source>
</evidence>
<dbReference type="Proteomes" id="UP001270362">
    <property type="component" value="Unassembled WGS sequence"/>
</dbReference>
<evidence type="ECO:0000259" key="3">
    <source>
        <dbReference type="PROSITE" id="PS50048"/>
    </source>
</evidence>
<proteinExistence type="predicted"/>
<dbReference type="SMART" id="SM00066">
    <property type="entry name" value="GAL4"/>
    <property type="match status" value="1"/>
</dbReference>
<feature type="compositionally biased region" description="Low complexity" evidence="2">
    <location>
        <begin position="103"/>
        <end position="112"/>
    </location>
</feature>
<protein>
    <recommendedName>
        <fullName evidence="3">Zn(2)-C6 fungal-type domain-containing protein</fullName>
    </recommendedName>
</protein>
<dbReference type="InterPro" id="IPR021858">
    <property type="entry name" value="Fun_TF"/>
</dbReference>
<dbReference type="SUPFAM" id="SSF57701">
    <property type="entry name" value="Zn2/Cys6 DNA-binding domain"/>
    <property type="match status" value="1"/>
</dbReference>
<accession>A0AAE1C943</accession>
<dbReference type="PANTHER" id="PTHR47784">
    <property type="entry name" value="STEROL UPTAKE CONTROL PROTEIN 2"/>
    <property type="match status" value="1"/>
</dbReference>
<feature type="domain" description="Zn(2)-C6 fungal-type" evidence="3">
    <location>
        <begin position="23"/>
        <end position="53"/>
    </location>
</feature>
<sequence>MLPLQSERKAYHHKRPHRKSRAGCRNCKTRKVKCDEARPACRACSMRRESCIYAAPSASSASSAPSPVVSLAFRGHAVPSSSPDSGPGPGHGPSYHYAPSSPPLTLSASHSPEPLSDGQVVNYERPDAIKLSIVREPLFVPSGRSEADMKLLYLYTTTTYKSFSTYKSLSPDRPMGYQIDYALRVKTVEHAFSSPFLMDCILGLSAMHMDHLGHRDVNVPATRAHAYRARAFQGYRKAIDDADPATFPALLVCSLLLCPLASQMFRGEDARKLYVIDWIIVWRGISLIMSMIELPLLETSGIGPLFCRPLVNMKDGALHIPSKLLNMIASIKEGEIDYPDVEVYHESLRYLGSIYHELLTKGFNPLLNLRIITFFTFLPPRFIQLAQNRRPYALVIIAHHLVFTKIIKSVWWVENVGDKGIQDISDFLGPAWDFYLRVPKAAIHINGIRGIAKLLLDDHTWQPPSPTVEPGRSDLCVPPTNTIVGEDGRTYVLTP</sequence>
<reference evidence="4" key="1">
    <citation type="journal article" date="2023" name="Mol. Phylogenet. Evol.">
        <title>Genome-scale phylogeny and comparative genomics of the fungal order Sordariales.</title>
        <authorList>
            <person name="Hensen N."/>
            <person name="Bonometti L."/>
            <person name="Westerberg I."/>
            <person name="Brannstrom I.O."/>
            <person name="Guillou S."/>
            <person name="Cros-Aarteil S."/>
            <person name="Calhoun S."/>
            <person name="Haridas S."/>
            <person name="Kuo A."/>
            <person name="Mondo S."/>
            <person name="Pangilinan J."/>
            <person name="Riley R."/>
            <person name="LaButti K."/>
            <person name="Andreopoulos B."/>
            <person name="Lipzen A."/>
            <person name="Chen C."/>
            <person name="Yan M."/>
            <person name="Daum C."/>
            <person name="Ng V."/>
            <person name="Clum A."/>
            <person name="Steindorff A."/>
            <person name="Ohm R.A."/>
            <person name="Martin F."/>
            <person name="Silar P."/>
            <person name="Natvig D.O."/>
            <person name="Lalanne C."/>
            <person name="Gautier V."/>
            <person name="Ament-Velasquez S.L."/>
            <person name="Kruys A."/>
            <person name="Hutchinson M.I."/>
            <person name="Powell A.J."/>
            <person name="Barry K."/>
            <person name="Miller A.N."/>
            <person name="Grigoriev I.V."/>
            <person name="Debuchy R."/>
            <person name="Gladieux P."/>
            <person name="Hiltunen Thoren M."/>
            <person name="Johannesson H."/>
        </authorList>
    </citation>
    <scope>NUCLEOTIDE SEQUENCE</scope>
    <source>
        <strain evidence="4">CBS 314.62</strain>
    </source>
</reference>
<keyword evidence="1" id="KW-0539">Nucleus</keyword>
<dbReference type="AlphaFoldDB" id="A0AAE1C943"/>
<dbReference type="Pfam" id="PF11951">
    <property type="entry name" value="Fungal_trans_2"/>
    <property type="match status" value="1"/>
</dbReference>
<dbReference type="GO" id="GO:0008270">
    <property type="term" value="F:zinc ion binding"/>
    <property type="evidence" value="ECO:0007669"/>
    <property type="project" value="InterPro"/>
</dbReference>
<reference evidence="4" key="2">
    <citation type="submission" date="2023-06" db="EMBL/GenBank/DDBJ databases">
        <authorList>
            <consortium name="Lawrence Berkeley National Laboratory"/>
            <person name="Haridas S."/>
            <person name="Hensen N."/>
            <person name="Bonometti L."/>
            <person name="Westerberg I."/>
            <person name="Brannstrom I.O."/>
            <person name="Guillou S."/>
            <person name="Cros-Aarteil S."/>
            <person name="Calhoun S."/>
            <person name="Kuo A."/>
            <person name="Mondo S."/>
            <person name="Pangilinan J."/>
            <person name="Riley R."/>
            <person name="Labutti K."/>
            <person name="Andreopoulos B."/>
            <person name="Lipzen A."/>
            <person name="Chen C."/>
            <person name="Yanf M."/>
            <person name="Daum C."/>
            <person name="Ng V."/>
            <person name="Clum A."/>
            <person name="Steindorff A."/>
            <person name="Ohm R."/>
            <person name="Martin F."/>
            <person name="Silar P."/>
            <person name="Natvig D."/>
            <person name="Lalanne C."/>
            <person name="Gautier V."/>
            <person name="Ament-Velasquez S.L."/>
            <person name="Kruys A."/>
            <person name="Hutchinson M.I."/>
            <person name="Powell A.J."/>
            <person name="Barry K."/>
            <person name="Miller A.N."/>
            <person name="Grigoriev I.V."/>
            <person name="Debuchy R."/>
            <person name="Gladieux P."/>
            <person name="Thoren M.H."/>
            <person name="Johannesson H."/>
        </authorList>
    </citation>
    <scope>NUCLEOTIDE SEQUENCE</scope>
    <source>
        <strain evidence="4">CBS 314.62</strain>
    </source>
</reference>
<evidence type="ECO:0000313" key="4">
    <source>
        <dbReference type="EMBL" id="KAK3683698.1"/>
    </source>
</evidence>
<feature type="region of interest" description="Disordered" evidence="2">
    <location>
        <begin position="1"/>
        <end position="22"/>
    </location>
</feature>
<organism evidence="4 5">
    <name type="scientific">Podospora appendiculata</name>
    <dbReference type="NCBI Taxonomy" id="314037"/>
    <lineage>
        <taxon>Eukaryota</taxon>
        <taxon>Fungi</taxon>
        <taxon>Dikarya</taxon>
        <taxon>Ascomycota</taxon>
        <taxon>Pezizomycotina</taxon>
        <taxon>Sordariomycetes</taxon>
        <taxon>Sordariomycetidae</taxon>
        <taxon>Sordariales</taxon>
        <taxon>Podosporaceae</taxon>
        <taxon>Podospora</taxon>
    </lineage>
</organism>
<dbReference type="Gene3D" id="4.10.240.10">
    <property type="entry name" value="Zn(2)-C6 fungal-type DNA-binding domain"/>
    <property type="match status" value="1"/>
</dbReference>
<evidence type="ECO:0000256" key="1">
    <source>
        <dbReference type="ARBA" id="ARBA00023242"/>
    </source>
</evidence>
<dbReference type="InterPro" id="IPR001138">
    <property type="entry name" value="Zn2Cys6_DnaBD"/>
</dbReference>
<dbReference type="Pfam" id="PF00172">
    <property type="entry name" value="Zn_clus"/>
    <property type="match status" value="1"/>
</dbReference>
<dbReference type="EMBL" id="JAULSO010000004">
    <property type="protein sequence ID" value="KAK3683698.1"/>
    <property type="molecule type" value="Genomic_DNA"/>
</dbReference>
<dbReference type="InterPro" id="IPR036864">
    <property type="entry name" value="Zn2-C6_fun-type_DNA-bd_sf"/>
</dbReference>
<keyword evidence="5" id="KW-1185">Reference proteome</keyword>
<dbReference type="GO" id="GO:0001228">
    <property type="term" value="F:DNA-binding transcription activator activity, RNA polymerase II-specific"/>
    <property type="evidence" value="ECO:0007669"/>
    <property type="project" value="TreeGrafter"/>
</dbReference>
<dbReference type="InterPro" id="IPR053157">
    <property type="entry name" value="Sterol_Uptake_Regulator"/>
</dbReference>
<feature type="compositionally biased region" description="Basic residues" evidence="2">
    <location>
        <begin position="10"/>
        <end position="22"/>
    </location>
</feature>
<evidence type="ECO:0000256" key="2">
    <source>
        <dbReference type="SAM" id="MobiDB-lite"/>
    </source>
</evidence>